<dbReference type="AlphaFoldDB" id="A0A645FGP7"/>
<evidence type="ECO:0000313" key="1">
    <source>
        <dbReference type="EMBL" id="MPN12529.1"/>
    </source>
</evidence>
<gene>
    <name evidence="1" type="ORF">SDC9_159847</name>
</gene>
<reference evidence="1" key="1">
    <citation type="submission" date="2019-08" db="EMBL/GenBank/DDBJ databases">
        <authorList>
            <person name="Kucharzyk K."/>
            <person name="Murdoch R.W."/>
            <person name="Higgins S."/>
            <person name="Loffler F."/>
        </authorList>
    </citation>
    <scope>NUCLEOTIDE SEQUENCE</scope>
</reference>
<comment type="caution">
    <text evidence="1">The sequence shown here is derived from an EMBL/GenBank/DDBJ whole genome shotgun (WGS) entry which is preliminary data.</text>
</comment>
<name>A0A645FGP7_9ZZZZ</name>
<organism evidence="1">
    <name type="scientific">bioreactor metagenome</name>
    <dbReference type="NCBI Taxonomy" id="1076179"/>
    <lineage>
        <taxon>unclassified sequences</taxon>
        <taxon>metagenomes</taxon>
        <taxon>ecological metagenomes</taxon>
    </lineage>
</organism>
<dbReference type="EMBL" id="VSSQ01058893">
    <property type="protein sequence ID" value="MPN12529.1"/>
    <property type="molecule type" value="Genomic_DNA"/>
</dbReference>
<protein>
    <submittedName>
        <fullName evidence="1">Uncharacterized protein</fullName>
    </submittedName>
</protein>
<accession>A0A645FGP7</accession>
<sequence length="51" mass="5204">MDGLLNTTTGSGRVNSASIYLSADTAFGPAYLGLGLGDDGRRTLFLVLGTP</sequence>
<proteinExistence type="predicted"/>